<protein>
    <submittedName>
        <fullName evidence="2">Uncharacterized protein</fullName>
    </submittedName>
</protein>
<dbReference type="EMBL" id="VUOA01000022">
    <property type="protein sequence ID" value="KAA2236919.1"/>
    <property type="molecule type" value="Genomic_DNA"/>
</dbReference>
<comment type="caution">
    <text evidence="2">The sequence shown here is derived from an EMBL/GenBank/DDBJ whole genome shotgun (WGS) entry which is preliminary data.</text>
</comment>
<dbReference type="AlphaFoldDB" id="A0A5B2VF32"/>
<gene>
    <name evidence="2" type="ORF">F0L46_13090</name>
</gene>
<name>A0A5B2VF32_9HYPH</name>
<organism evidence="2 3">
    <name type="scientific">Salinarimonas soli</name>
    <dbReference type="NCBI Taxonomy" id="1638099"/>
    <lineage>
        <taxon>Bacteria</taxon>
        <taxon>Pseudomonadati</taxon>
        <taxon>Pseudomonadota</taxon>
        <taxon>Alphaproteobacteria</taxon>
        <taxon>Hyphomicrobiales</taxon>
        <taxon>Salinarimonadaceae</taxon>
        <taxon>Salinarimonas</taxon>
    </lineage>
</organism>
<proteinExistence type="predicted"/>
<accession>A0A5B2VF32</accession>
<reference evidence="2 3" key="1">
    <citation type="submission" date="2019-09" db="EMBL/GenBank/DDBJ databases">
        <title>Salinarimonas rosea gen. nov., sp. nov., a new member of the a-2 subgroup of the Proteobacteria.</title>
        <authorList>
            <person name="Liu J."/>
        </authorList>
    </citation>
    <scope>NUCLEOTIDE SEQUENCE [LARGE SCALE GENOMIC DNA]</scope>
    <source>
        <strain evidence="2 3">BN140002</strain>
    </source>
</reference>
<dbReference type="OrthoDB" id="9890650at2"/>
<evidence type="ECO:0000313" key="2">
    <source>
        <dbReference type="EMBL" id="KAA2236919.1"/>
    </source>
</evidence>
<sequence length="147" mass="15884">MIDSFLIRPSGLLERYPKGDQALSYDIRDLVSGDIKTLDPVMRLLNSANGLQRRAIGVGIGAAARMCLTASEAALARRLQDTVRRHSDAELNTGFTAAVSDRGSSPTLLEKPMVPEPSNSLGRGSIADPQISPFRPESIPDPFAPRR</sequence>
<reference evidence="2 3" key="2">
    <citation type="submission" date="2019-09" db="EMBL/GenBank/DDBJ databases">
        <authorList>
            <person name="Jin C."/>
        </authorList>
    </citation>
    <scope>NUCLEOTIDE SEQUENCE [LARGE SCALE GENOMIC DNA]</scope>
    <source>
        <strain evidence="2 3">BN140002</strain>
    </source>
</reference>
<dbReference type="RefSeq" id="WP_149818194.1">
    <property type="nucleotide sequence ID" value="NZ_VUOA01000022.1"/>
</dbReference>
<evidence type="ECO:0000313" key="3">
    <source>
        <dbReference type="Proteomes" id="UP000323142"/>
    </source>
</evidence>
<evidence type="ECO:0000256" key="1">
    <source>
        <dbReference type="SAM" id="MobiDB-lite"/>
    </source>
</evidence>
<dbReference type="Proteomes" id="UP000323142">
    <property type="component" value="Unassembled WGS sequence"/>
</dbReference>
<feature type="region of interest" description="Disordered" evidence="1">
    <location>
        <begin position="94"/>
        <end position="147"/>
    </location>
</feature>
<keyword evidence="3" id="KW-1185">Reference proteome</keyword>